<accession>A0A814F6E7</accession>
<evidence type="ECO:0000313" key="10">
    <source>
        <dbReference type="Proteomes" id="UP000663877"/>
    </source>
</evidence>
<evidence type="ECO:0000313" key="8">
    <source>
        <dbReference type="EMBL" id="CAF0980865.1"/>
    </source>
</evidence>
<dbReference type="Pfam" id="PF00732">
    <property type="entry name" value="GMC_oxred_N"/>
    <property type="match status" value="1"/>
</dbReference>
<proteinExistence type="inferred from homology"/>
<protein>
    <recommendedName>
        <fullName evidence="6">Glucose-methanol-choline oxidoreductase N-terminal domain-containing protein</fullName>
    </recommendedName>
</protein>
<evidence type="ECO:0000313" key="9">
    <source>
        <dbReference type="Proteomes" id="UP000663832"/>
    </source>
</evidence>
<keyword evidence="5" id="KW-0472">Membrane</keyword>
<dbReference type="GO" id="GO:0016614">
    <property type="term" value="F:oxidoreductase activity, acting on CH-OH group of donors"/>
    <property type="evidence" value="ECO:0007669"/>
    <property type="project" value="InterPro"/>
</dbReference>
<dbReference type="PANTHER" id="PTHR11552">
    <property type="entry name" value="GLUCOSE-METHANOL-CHOLINE GMC OXIDOREDUCTASE"/>
    <property type="match status" value="1"/>
</dbReference>
<dbReference type="SUPFAM" id="SSF51905">
    <property type="entry name" value="FAD/NAD(P)-binding domain"/>
    <property type="match status" value="1"/>
</dbReference>
<gene>
    <name evidence="8" type="ORF">BJG266_LOCUS14860</name>
    <name evidence="7" type="ORF">QVE165_LOCUS10272</name>
</gene>
<evidence type="ECO:0000256" key="4">
    <source>
        <dbReference type="ARBA" id="ARBA00022827"/>
    </source>
</evidence>
<dbReference type="OrthoDB" id="269227at2759"/>
<feature type="domain" description="Glucose-methanol-choline oxidoreductase N-terminal" evidence="6">
    <location>
        <begin position="351"/>
        <end position="365"/>
    </location>
</feature>
<name>A0A814F6E7_9BILA</name>
<comment type="similarity">
    <text evidence="2">Belongs to the GMC oxidoreductase family.</text>
</comment>
<dbReference type="InterPro" id="IPR000172">
    <property type="entry name" value="GMC_OxRdtase_N"/>
</dbReference>
<evidence type="ECO:0000256" key="5">
    <source>
        <dbReference type="SAM" id="Phobius"/>
    </source>
</evidence>
<organism evidence="8 10">
    <name type="scientific">Adineta steineri</name>
    <dbReference type="NCBI Taxonomy" id="433720"/>
    <lineage>
        <taxon>Eukaryota</taxon>
        <taxon>Metazoa</taxon>
        <taxon>Spiralia</taxon>
        <taxon>Gnathifera</taxon>
        <taxon>Rotifera</taxon>
        <taxon>Eurotatoria</taxon>
        <taxon>Bdelloidea</taxon>
        <taxon>Adinetida</taxon>
        <taxon>Adinetidae</taxon>
        <taxon>Adineta</taxon>
    </lineage>
</organism>
<evidence type="ECO:0000256" key="3">
    <source>
        <dbReference type="ARBA" id="ARBA00022630"/>
    </source>
</evidence>
<evidence type="ECO:0000313" key="7">
    <source>
        <dbReference type="EMBL" id="CAF0915995.1"/>
    </source>
</evidence>
<keyword evidence="5" id="KW-1133">Transmembrane helix</keyword>
<dbReference type="InterPro" id="IPR012132">
    <property type="entry name" value="GMC_OxRdtase"/>
</dbReference>
<comment type="cofactor">
    <cofactor evidence="1">
        <name>FAD</name>
        <dbReference type="ChEBI" id="CHEBI:57692"/>
    </cofactor>
</comment>
<dbReference type="InterPro" id="IPR007867">
    <property type="entry name" value="GMC_OxRtase_C"/>
</dbReference>
<evidence type="ECO:0000256" key="1">
    <source>
        <dbReference type="ARBA" id="ARBA00001974"/>
    </source>
</evidence>
<keyword evidence="3" id="KW-0285">Flavoprotein</keyword>
<comment type="caution">
    <text evidence="8">The sequence shown here is derived from an EMBL/GenBank/DDBJ whole genome shotgun (WGS) entry which is preliminary data.</text>
</comment>
<dbReference type="Proteomes" id="UP000663832">
    <property type="component" value="Unassembled WGS sequence"/>
</dbReference>
<dbReference type="GO" id="GO:0050660">
    <property type="term" value="F:flavin adenine dinucleotide binding"/>
    <property type="evidence" value="ECO:0007669"/>
    <property type="project" value="InterPro"/>
</dbReference>
<dbReference type="Gene3D" id="3.30.560.10">
    <property type="entry name" value="Glucose Oxidase, domain 3"/>
    <property type="match status" value="1"/>
</dbReference>
<dbReference type="PIRSF" id="PIRSF000137">
    <property type="entry name" value="Alcohol_oxidase"/>
    <property type="match status" value="1"/>
</dbReference>
<dbReference type="AlphaFoldDB" id="A0A814F6E7"/>
<reference evidence="8" key="1">
    <citation type="submission" date="2021-02" db="EMBL/GenBank/DDBJ databases">
        <authorList>
            <person name="Nowell W R."/>
        </authorList>
    </citation>
    <scope>NUCLEOTIDE SEQUENCE</scope>
</reference>
<evidence type="ECO:0000256" key="2">
    <source>
        <dbReference type="ARBA" id="ARBA00010790"/>
    </source>
</evidence>
<sequence length="596" mass="66230">MPAMHLPLAQSNNLAVSTTDISLHSIMDHHHEPLSSGHIRTLLIIIGTTAAVIVLSSTIVFLLPIWKNTTECSDYCDHNIINSSTLPSKIQQIEADFIIIGGGTAGCIVSARLAEYGFQTLLISSGSNDTQNPLMREQASYKQLLHNTPHFKHYLPLSSSPNLNNRTLDVIVWNTLGGNSINGGGAQRLTENEWNYFINATGDSSFSKEAMSKYYKRTENYITTGPFSNLNLHGNNGPIKITQVYDSVFNQIWKNVANELNESFTNDLADKIDYGFSFESSSFTNGIRSWSCDKYLSSTLNKYSNLKVLTSSTAIKFDINEQTKQVNSVLFISNDGLFNGIARKEYILSAGTFFSPHILMLSGIGDRKILQENNIPVKHELKQVGKNLMDNGMINIKYQTQNFSIGQSIPMAVINSQTHTTNNNSDTFFLLKMNSNTKDLDIFVFNALPKSTVGFLSLHNSNPLMPPKITLDYFKDSNDLNIFINAIKYVRKVMSTDTLKQYANITEILPGLQEINLATYVRNTLNAAGHFSGTCAMGQNAENSVVDKYFKVHGISNLRVVDASVFPANFATKTGPYLTVHALAEKLVHILHETYL</sequence>
<keyword evidence="9" id="KW-1185">Reference proteome</keyword>
<dbReference type="EMBL" id="CAJNOM010000048">
    <property type="protein sequence ID" value="CAF0915995.1"/>
    <property type="molecule type" value="Genomic_DNA"/>
</dbReference>
<dbReference type="PROSITE" id="PS00624">
    <property type="entry name" value="GMC_OXRED_2"/>
    <property type="match status" value="1"/>
</dbReference>
<keyword evidence="5" id="KW-0812">Transmembrane</keyword>
<feature type="transmembrane region" description="Helical" evidence="5">
    <location>
        <begin position="42"/>
        <end position="66"/>
    </location>
</feature>
<dbReference type="Proteomes" id="UP000663877">
    <property type="component" value="Unassembled WGS sequence"/>
</dbReference>
<dbReference type="SUPFAM" id="SSF54373">
    <property type="entry name" value="FAD-linked reductases, C-terminal domain"/>
    <property type="match status" value="1"/>
</dbReference>
<dbReference type="Gene3D" id="3.50.50.60">
    <property type="entry name" value="FAD/NAD(P)-binding domain"/>
    <property type="match status" value="1"/>
</dbReference>
<keyword evidence="4" id="KW-0274">FAD</keyword>
<dbReference type="InterPro" id="IPR036188">
    <property type="entry name" value="FAD/NAD-bd_sf"/>
</dbReference>
<dbReference type="EMBL" id="CAJNOI010000064">
    <property type="protein sequence ID" value="CAF0980865.1"/>
    <property type="molecule type" value="Genomic_DNA"/>
</dbReference>
<dbReference type="Pfam" id="PF05199">
    <property type="entry name" value="GMC_oxred_C"/>
    <property type="match status" value="1"/>
</dbReference>
<evidence type="ECO:0000259" key="6">
    <source>
        <dbReference type="PROSITE" id="PS00624"/>
    </source>
</evidence>
<dbReference type="PANTHER" id="PTHR11552:SF147">
    <property type="entry name" value="CHOLINE DEHYDROGENASE, MITOCHONDRIAL"/>
    <property type="match status" value="1"/>
</dbReference>